<feature type="compositionally biased region" description="Gly residues" evidence="1">
    <location>
        <begin position="921"/>
        <end position="936"/>
    </location>
</feature>
<feature type="compositionally biased region" description="Gly residues" evidence="1">
    <location>
        <begin position="1160"/>
        <end position="1169"/>
    </location>
</feature>
<feature type="compositionally biased region" description="Gly residues" evidence="1">
    <location>
        <begin position="512"/>
        <end position="532"/>
    </location>
</feature>
<protein>
    <recommendedName>
        <fullName evidence="4">BTB domain-containing protein</fullName>
    </recommendedName>
</protein>
<feature type="compositionally biased region" description="Low complexity" evidence="1">
    <location>
        <begin position="463"/>
        <end position="478"/>
    </location>
</feature>
<dbReference type="OrthoDB" id="546733at2759"/>
<comment type="caution">
    <text evidence="2">The sequence shown here is derived from an EMBL/GenBank/DDBJ whole genome shotgun (WGS) entry which is preliminary data.</text>
</comment>
<feature type="region of interest" description="Disordered" evidence="1">
    <location>
        <begin position="921"/>
        <end position="983"/>
    </location>
</feature>
<sequence length="1289" mass="125362">MDRLFLSGLLGRKKEPPPLTVDSSASGGRASPSPGPSPASQQLYGAGGGGGTSTLYSSSAAAALAIAGSGAGSATTASILSALYGGRPPEQLLLDAASCDLVLLVADEASVTRAVPVHKEVLRARNPGGYFARLLADPGAFPEYSEGGSAPASGGAAITGHLVGKPIIRRTQWAWPMASALLGFMYRDVCEVTWGQLPAVRLAAEEIGLRGLVEAVDYLLDPQHLLPWTAADLRAAAAALRRHQLVEAADRYMAACRAAGVDENTRLANFVYHARQARQKVSSAIPASPSGAGHHSPAGSGLPAISGASASSTASGAVPDEDAAWAGRFAGGAGSSASGQQQHFRDARLGLDLIDGVLRSVALDSRVLRGLLLPGRRKDYVLLAGAAANSGSALGAAMGLGGGGAGAAGGGGGPPGVGGMGHGRARRLSSLMVGSGSNVAPAHGALGSPAGALVSPPGGALRPSSPFGGHGSGAASPGPGQGRPQTPSRSSLELPLLGSRIRTMMAMSPAAAGGGGGGPQGGGGTESGGGGPSPTRLSGSAGHPFGPGGGGGGGGDPDRLDPWDALELMVMVPAARMTAALATVVERQLDAHAPQPLAGPAAAAAAAKKVRLAGWLVAGGVGWDRAHEEAGGGGFNPFSRLTGVPGLGWGRDGSGGAASPVSGAGGAGGVNLVRALSSSLFAPTSSFTAPPSPSPGMPHRAGSGSPHLHGSSSASALASASAASAVSHYAGLPTSLHAQLQQPLQQQPALQQLPPASSLGQHDQLSLALALDMGVGSGGAGGADPAAAAAAAAAARLLGSVLTTLAAMEQAHFTVRLDATAVSQAVAFERRRASVDLSANQLNGLAGIGGGGGGGGGGHGGGGGGSGAGGSKGVMGPASPREYYIPLPEHPCGAITITLPLGLVLVDSAVLDGISAGGGGGGGAGGLHSAGGGTGGGEEDGDGGSRRSSLDVRPGARQSIDRNPSNGRSHYTQGSAADKMSDVGSMYGGGGGGAGSVHGGSVYGGGGGGGPGGGTSSARVAALMPHLLGSAAALSQLLSAVALVTQVLRVAGEQHGVFASPPMRASLRIANPSAAMLSVLCQTNTYFALEPHHNTLYIRKPPADILRLLQALHSTLPMKSRGSNTSMAPSSVFTGGGGGGAPGTPHLGVDMGVSVVATRGGGAAPGHGHGLSSSYSPSSMRARSSIDHGPGGMRPGTPSGNPLPLTAFMNASGSSPGAAVAGSGARRGSLDLGRHSTGGPFGGGPGAGGGGGSYSYTSGTPYGQLERLFPGWHMHIVELAPPGVMVEEF</sequence>
<feature type="region of interest" description="Disordered" evidence="1">
    <location>
        <begin position="1"/>
        <end position="46"/>
    </location>
</feature>
<feature type="compositionally biased region" description="Low complexity" evidence="1">
    <location>
        <begin position="533"/>
        <end position="544"/>
    </location>
</feature>
<dbReference type="InterPro" id="IPR011333">
    <property type="entry name" value="SKP1/BTB/POZ_sf"/>
</dbReference>
<dbReference type="EMBL" id="JAEHOC010000001">
    <property type="protein sequence ID" value="KAG2446358.1"/>
    <property type="molecule type" value="Genomic_DNA"/>
</dbReference>
<dbReference type="Gene3D" id="3.30.710.10">
    <property type="entry name" value="Potassium Channel Kv1.1, Chain A"/>
    <property type="match status" value="1"/>
</dbReference>
<proteinExistence type="predicted"/>
<feature type="region of interest" description="Disordered" evidence="1">
    <location>
        <begin position="508"/>
        <end position="560"/>
    </location>
</feature>
<feature type="compositionally biased region" description="Gly residues" evidence="1">
    <location>
        <begin position="855"/>
        <end position="873"/>
    </location>
</feature>
<evidence type="ECO:0008006" key="4">
    <source>
        <dbReference type="Google" id="ProtNLM"/>
    </source>
</evidence>
<gene>
    <name evidence="2" type="ORF">HXX76_000945</name>
</gene>
<feature type="compositionally biased region" description="Polar residues" evidence="1">
    <location>
        <begin position="961"/>
        <end position="975"/>
    </location>
</feature>
<feature type="region of interest" description="Disordered" evidence="1">
    <location>
        <begin position="283"/>
        <end position="317"/>
    </location>
</feature>
<feature type="compositionally biased region" description="Low complexity" evidence="1">
    <location>
        <begin position="701"/>
        <end position="714"/>
    </location>
</feature>
<feature type="region of interest" description="Disordered" evidence="1">
    <location>
        <begin position="685"/>
        <end position="714"/>
    </location>
</feature>
<evidence type="ECO:0000256" key="1">
    <source>
        <dbReference type="SAM" id="MobiDB-lite"/>
    </source>
</evidence>
<feature type="region of interest" description="Disordered" evidence="1">
    <location>
        <begin position="450"/>
        <end position="491"/>
    </location>
</feature>
<keyword evidence="3" id="KW-1185">Reference proteome</keyword>
<feature type="compositionally biased region" description="Low complexity" evidence="1">
    <location>
        <begin position="1211"/>
        <end position="1227"/>
    </location>
</feature>
<feature type="compositionally biased region" description="Gly residues" evidence="1">
    <location>
        <begin position="545"/>
        <end position="555"/>
    </location>
</feature>
<accession>A0A835WFF1</accession>
<evidence type="ECO:0000313" key="2">
    <source>
        <dbReference type="EMBL" id="KAG2446358.1"/>
    </source>
</evidence>
<dbReference type="Proteomes" id="UP000650467">
    <property type="component" value="Unassembled WGS sequence"/>
</dbReference>
<evidence type="ECO:0000313" key="3">
    <source>
        <dbReference type="Proteomes" id="UP000650467"/>
    </source>
</evidence>
<feature type="compositionally biased region" description="Low complexity" evidence="1">
    <location>
        <begin position="1170"/>
        <end position="1183"/>
    </location>
</feature>
<organism evidence="2 3">
    <name type="scientific">Chlamydomonas incerta</name>
    <dbReference type="NCBI Taxonomy" id="51695"/>
    <lineage>
        <taxon>Eukaryota</taxon>
        <taxon>Viridiplantae</taxon>
        <taxon>Chlorophyta</taxon>
        <taxon>core chlorophytes</taxon>
        <taxon>Chlorophyceae</taxon>
        <taxon>CS clade</taxon>
        <taxon>Chlamydomonadales</taxon>
        <taxon>Chlamydomonadaceae</taxon>
        <taxon>Chlamydomonas</taxon>
    </lineage>
</organism>
<name>A0A835WFF1_CHLIN</name>
<feature type="compositionally biased region" description="Low complexity" evidence="1">
    <location>
        <begin position="23"/>
        <end position="44"/>
    </location>
</feature>
<feature type="region of interest" description="Disordered" evidence="1">
    <location>
        <begin position="855"/>
        <end position="874"/>
    </location>
</feature>
<feature type="region of interest" description="Disordered" evidence="1">
    <location>
        <begin position="1160"/>
        <end position="1246"/>
    </location>
</feature>
<reference evidence="2" key="1">
    <citation type="journal article" date="2020" name="bioRxiv">
        <title>Comparative genomics of Chlamydomonas.</title>
        <authorList>
            <person name="Craig R.J."/>
            <person name="Hasan A.R."/>
            <person name="Ness R.W."/>
            <person name="Keightley P.D."/>
        </authorList>
    </citation>
    <scope>NUCLEOTIDE SEQUENCE</scope>
    <source>
        <strain evidence="2">SAG 7.73</strain>
    </source>
</reference>